<evidence type="ECO:0000259" key="7">
    <source>
        <dbReference type="PROSITE" id="PS50850"/>
    </source>
</evidence>
<feature type="transmembrane region" description="Helical" evidence="6">
    <location>
        <begin position="63"/>
        <end position="82"/>
    </location>
</feature>
<dbReference type="EMBL" id="CP029462">
    <property type="protein sequence ID" value="AXL21007.1"/>
    <property type="molecule type" value="Genomic_DNA"/>
</dbReference>
<dbReference type="InterPro" id="IPR005828">
    <property type="entry name" value="MFS_sugar_transport-like"/>
</dbReference>
<organism evidence="8 9">
    <name type="scientific">Megasphaera stantonii</name>
    <dbReference type="NCBI Taxonomy" id="2144175"/>
    <lineage>
        <taxon>Bacteria</taxon>
        <taxon>Bacillati</taxon>
        <taxon>Bacillota</taxon>
        <taxon>Negativicutes</taxon>
        <taxon>Veillonellales</taxon>
        <taxon>Veillonellaceae</taxon>
        <taxon>Megasphaera</taxon>
    </lineage>
</organism>
<feature type="transmembrane region" description="Helical" evidence="6">
    <location>
        <begin position="299"/>
        <end position="320"/>
    </location>
</feature>
<keyword evidence="4 6" id="KW-1133">Transmembrane helix</keyword>
<dbReference type="PANTHER" id="PTHR23508:SF10">
    <property type="entry name" value="CARBOXYLIC ACID TRANSPORTER PROTEIN HOMOLOG"/>
    <property type="match status" value="1"/>
</dbReference>
<evidence type="ECO:0000313" key="9">
    <source>
        <dbReference type="Proteomes" id="UP000254337"/>
    </source>
</evidence>
<dbReference type="SUPFAM" id="SSF103473">
    <property type="entry name" value="MFS general substrate transporter"/>
    <property type="match status" value="1"/>
</dbReference>
<dbReference type="KEGG" id="meg:DKB62_05190"/>
<comment type="subcellular location">
    <subcellularLocation>
        <location evidence="1">Cell membrane</location>
        <topology evidence="1">Multi-pass membrane protein</topology>
    </subcellularLocation>
</comment>
<feature type="transmembrane region" description="Helical" evidence="6">
    <location>
        <begin position="327"/>
        <end position="344"/>
    </location>
</feature>
<sequence length="451" mass="49246">MSGQTLGTIAARMDRLPASKWHKKIIAILGAGVLCDTLDIYAGSSILAVLIADGWSNNALNGAFISATSGGMLIGALLAGIVGDRFGRRKAFLFNFLIFGLASIFSAFVVNMTQLIILRGIMGFGLGAQQAAATGTLPEFFQPQHRGRYSGIVGFIGNVAPPIAMLFSLLIIPVFGWRVLFAGIGVCALLVWLAVFKYMPESPRWCASQGLIDKADKLVSAIEREVEKEKNIKLEPVLSEVIEEKVRKVPYAYIFSKKIIRRTITLSAALIGMNVAIYTIVNWIPTIFVSEGISITKSFAMSVVIMIGAPVGALLVPIFADKLPRRRTLAIMAFAIGVLGYIYSLQRTDFMIMSIGFLMIVLLYFYSVTTMFVYSGEIFPTEARLRGVGFSSGLGRFVSVFTPMLIAWLLTEMGATAVFLFIFAMMTFIAIVIAIFGIETRNKPLEAIDEE</sequence>
<keyword evidence="3 6" id="KW-0812">Transmembrane</keyword>
<evidence type="ECO:0000313" key="8">
    <source>
        <dbReference type="EMBL" id="AXL21007.1"/>
    </source>
</evidence>
<accession>A0A346AYR4</accession>
<feature type="transmembrane region" description="Helical" evidence="6">
    <location>
        <begin position="116"/>
        <end position="137"/>
    </location>
</feature>
<dbReference type="AlphaFoldDB" id="A0A346AYR4"/>
<dbReference type="InterPro" id="IPR036259">
    <property type="entry name" value="MFS_trans_sf"/>
</dbReference>
<proteinExistence type="predicted"/>
<keyword evidence="2" id="KW-0813">Transport</keyword>
<feature type="transmembrane region" description="Helical" evidence="6">
    <location>
        <begin position="417"/>
        <end position="438"/>
    </location>
</feature>
<dbReference type="InterPro" id="IPR020846">
    <property type="entry name" value="MFS_dom"/>
</dbReference>
<dbReference type="CDD" id="cd17316">
    <property type="entry name" value="MFS_SV2_like"/>
    <property type="match status" value="1"/>
</dbReference>
<feature type="transmembrane region" description="Helical" evidence="6">
    <location>
        <begin position="394"/>
        <end position="411"/>
    </location>
</feature>
<feature type="transmembrane region" description="Helical" evidence="6">
    <location>
        <begin position="350"/>
        <end position="374"/>
    </location>
</feature>
<feature type="transmembrane region" description="Helical" evidence="6">
    <location>
        <begin position="91"/>
        <end position="110"/>
    </location>
</feature>
<dbReference type="Gene3D" id="1.20.1250.20">
    <property type="entry name" value="MFS general substrate transporter like domains"/>
    <property type="match status" value="1"/>
</dbReference>
<dbReference type="PANTHER" id="PTHR23508">
    <property type="entry name" value="CARBOXYLIC ACID TRANSPORTER PROTEIN HOMOLOG"/>
    <property type="match status" value="1"/>
</dbReference>
<keyword evidence="9" id="KW-1185">Reference proteome</keyword>
<keyword evidence="5 6" id="KW-0472">Membrane</keyword>
<dbReference type="PROSITE" id="PS50850">
    <property type="entry name" value="MFS"/>
    <property type="match status" value="1"/>
</dbReference>
<protein>
    <submittedName>
        <fullName evidence="8">MFS transporter</fullName>
    </submittedName>
</protein>
<evidence type="ECO:0000256" key="5">
    <source>
        <dbReference type="ARBA" id="ARBA00023136"/>
    </source>
</evidence>
<evidence type="ECO:0000256" key="2">
    <source>
        <dbReference type="ARBA" id="ARBA00022448"/>
    </source>
</evidence>
<feature type="transmembrane region" description="Helical" evidence="6">
    <location>
        <begin position="149"/>
        <end position="171"/>
    </location>
</feature>
<feature type="domain" description="Major facilitator superfamily (MFS) profile" evidence="7">
    <location>
        <begin position="25"/>
        <end position="442"/>
    </location>
</feature>
<evidence type="ECO:0000256" key="3">
    <source>
        <dbReference type="ARBA" id="ARBA00022692"/>
    </source>
</evidence>
<evidence type="ECO:0000256" key="6">
    <source>
        <dbReference type="SAM" id="Phobius"/>
    </source>
</evidence>
<reference evidence="8 9" key="1">
    <citation type="submission" date="2018-05" db="EMBL/GenBank/DDBJ databases">
        <title>Complete genome sequence of Megasphaera sp. AJH120T, isolated from the ceca of a chicken.</title>
        <authorList>
            <person name="Maki J."/>
            <person name="Looft T."/>
        </authorList>
    </citation>
    <scope>NUCLEOTIDE SEQUENCE [LARGE SCALE GENOMIC DNA]</scope>
    <source>
        <strain evidence="8 9">AJH120</strain>
    </source>
</reference>
<dbReference type="OrthoDB" id="2727100at2"/>
<feature type="transmembrane region" description="Helical" evidence="6">
    <location>
        <begin position="25"/>
        <end position="51"/>
    </location>
</feature>
<dbReference type="GO" id="GO:0005886">
    <property type="term" value="C:plasma membrane"/>
    <property type="evidence" value="ECO:0007669"/>
    <property type="project" value="UniProtKB-SubCell"/>
</dbReference>
<evidence type="ECO:0000256" key="1">
    <source>
        <dbReference type="ARBA" id="ARBA00004651"/>
    </source>
</evidence>
<dbReference type="Proteomes" id="UP000254337">
    <property type="component" value="Chromosome"/>
</dbReference>
<dbReference type="RefSeq" id="WP_107196248.1">
    <property type="nucleotide sequence ID" value="NZ_CP029462.1"/>
</dbReference>
<dbReference type="Pfam" id="PF00083">
    <property type="entry name" value="Sugar_tr"/>
    <property type="match status" value="1"/>
</dbReference>
<evidence type="ECO:0000256" key="4">
    <source>
        <dbReference type="ARBA" id="ARBA00022989"/>
    </source>
</evidence>
<name>A0A346AYR4_9FIRM</name>
<feature type="transmembrane region" description="Helical" evidence="6">
    <location>
        <begin position="177"/>
        <end position="195"/>
    </location>
</feature>
<gene>
    <name evidence="8" type="ORF">DKB62_05190</name>
</gene>
<dbReference type="GO" id="GO:0046943">
    <property type="term" value="F:carboxylic acid transmembrane transporter activity"/>
    <property type="evidence" value="ECO:0007669"/>
    <property type="project" value="TreeGrafter"/>
</dbReference>
<feature type="transmembrane region" description="Helical" evidence="6">
    <location>
        <begin position="264"/>
        <end position="284"/>
    </location>
</feature>